<accession>S8E3W6</accession>
<dbReference type="AlphaFoldDB" id="S8E3W6"/>
<protein>
    <submittedName>
        <fullName evidence="2">Uncharacterized protein</fullName>
    </submittedName>
</protein>
<dbReference type="HOGENOM" id="CLU_1026864_0_0_1"/>
<feature type="region of interest" description="Disordered" evidence="1">
    <location>
        <begin position="42"/>
        <end position="96"/>
    </location>
</feature>
<evidence type="ECO:0000313" key="2">
    <source>
        <dbReference type="EMBL" id="EPS98103.1"/>
    </source>
</evidence>
<dbReference type="Proteomes" id="UP000015241">
    <property type="component" value="Unassembled WGS sequence"/>
</dbReference>
<name>S8E3W6_FOMSC</name>
<dbReference type="STRING" id="743788.S8E3W6"/>
<sequence>MPSEFGVCLPAVPSARKYGTIRKFSSINFDLDTLDTVPASGRINPLGVSPPSQPRKSTSTFTSPFTSTPGTTRKKLRKKPRSESTPGSAPLPPPPVLDLPPGIEQIGHGIGYTRRVDAVYSRLSFPTLAPRSCQGIFSREYFIGLSPRKRAGNAGSERYDSARPEGGREALGASADDQSEDAMDAVMREVYGPRWNAGASISDVSHGADPRAYVALVKAAAKVQSVGLGLGDTAPDSTNTQLRVVPMELSTLSPASTLRLVSPSVRDLRLG</sequence>
<dbReference type="InParanoid" id="S8E3W6"/>
<feature type="compositionally biased region" description="Low complexity" evidence="1">
    <location>
        <begin position="57"/>
        <end position="71"/>
    </location>
</feature>
<keyword evidence="3" id="KW-1185">Reference proteome</keyword>
<dbReference type="OrthoDB" id="347657at2759"/>
<gene>
    <name evidence="2" type="ORF">FOMPIDRAFT_1165857</name>
</gene>
<feature type="compositionally biased region" description="Basic and acidic residues" evidence="1">
    <location>
        <begin position="157"/>
        <end position="168"/>
    </location>
</feature>
<evidence type="ECO:0000256" key="1">
    <source>
        <dbReference type="SAM" id="MobiDB-lite"/>
    </source>
</evidence>
<evidence type="ECO:0000313" key="3">
    <source>
        <dbReference type="Proteomes" id="UP000015241"/>
    </source>
</evidence>
<dbReference type="EMBL" id="KE504169">
    <property type="protein sequence ID" value="EPS98103.1"/>
    <property type="molecule type" value="Genomic_DNA"/>
</dbReference>
<organism evidence="2 3">
    <name type="scientific">Fomitopsis schrenkii</name>
    <name type="common">Brown rot fungus</name>
    <dbReference type="NCBI Taxonomy" id="2126942"/>
    <lineage>
        <taxon>Eukaryota</taxon>
        <taxon>Fungi</taxon>
        <taxon>Dikarya</taxon>
        <taxon>Basidiomycota</taxon>
        <taxon>Agaricomycotina</taxon>
        <taxon>Agaricomycetes</taxon>
        <taxon>Polyporales</taxon>
        <taxon>Fomitopsis</taxon>
    </lineage>
</organism>
<feature type="region of interest" description="Disordered" evidence="1">
    <location>
        <begin position="148"/>
        <end position="179"/>
    </location>
</feature>
<reference evidence="2 3" key="1">
    <citation type="journal article" date="2012" name="Science">
        <title>The Paleozoic origin of enzymatic lignin decomposition reconstructed from 31 fungal genomes.</title>
        <authorList>
            <person name="Floudas D."/>
            <person name="Binder M."/>
            <person name="Riley R."/>
            <person name="Barry K."/>
            <person name="Blanchette R.A."/>
            <person name="Henrissat B."/>
            <person name="Martinez A.T."/>
            <person name="Otillar R."/>
            <person name="Spatafora J.W."/>
            <person name="Yadav J.S."/>
            <person name="Aerts A."/>
            <person name="Benoit I."/>
            <person name="Boyd A."/>
            <person name="Carlson A."/>
            <person name="Copeland A."/>
            <person name="Coutinho P.M."/>
            <person name="de Vries R.P."/>
            <person name="Ferreira P."/>
            <person name="Findley K."/>
            <person name="Foster B."/>
            <person name="Gaskell J."/>
            <person name="Glotzer D."/>
            <person name="Gorecki P."/>
            <person name="Heitman J."/>
            <person name="Hesse C."/>
            <person name="Hori C."/>
            <person name="Igarashi K."/>
            <person name="Jurgens J.A."/>
            <person name="Kallen N."/>
            <person name="Kersten P."/>
            <person name="Kohler A."/>
            <person name="Kuees U."/>
            <person name="Kumar T.K.A."/>
            <person name="Kuo A."/>
            <person name="LaButti K."/>
            <person name="Larrondo L.F."/>
            <person name="Lindquist E."/>
            <person name="Ling A."/>
            <person name="Lombard V."/>
            <person name="Lucas S."/>
            <person name="Lundell T."/>
            <person name="Martin R."/>
            <person name="McLaughlin D.J."/>
            <person name="Morgenstern I."/>
            <person name="Morin E."/>
            <person name="Murat C."/>
            <person name="Nagy L.G."/>
            <person name="Nolan M."/>
            <person name="Ohm R.A."/>
            <person name="Patyshakuliyeva A."/>
            <person name="Rokas A."/>
            <person name="Ruiz-Duenas F.J."/>
            <person name="Sabat G."/>
            <person name="Salamov A."/>
            <person name="Samejima M."/>
            <person name="Schmutz J."/>
            <person name="Slot J.C."/>
            <person name="St John F."/>
            <person name="Stenlid J."/>
            <person name="Sun H."/>
            <person name="Sun S."/>
            <person name="Syed K."/>
            <person name="Tsang A."/>
            <person name="Wiebenga A."/>
            <person name="Young D."/>
            <person name="Pisabarro A."/>
            <person name="Eastwood D.C."/>
            <person name="Martin F."/>
            <person name="Cullen D."/>
            <person name="Grigoriev I.V."/>
            <person name="Hibbett D.S."/>
        </authorList>
    </citation>
    <scope>NUCLEOTIDE SEQUENCE</scope>
    <source>
        <strain evidence="3">FP-58527</strain>
    </source>
</reference>
<proteinExistence type="predicted"/>